<evidence type="ECO:0000259" key="7">
    <source>
        <dbReference type="Pfam" id="PF10427"/>
    </source>
</evidence>
<feature type="compositionally biased region" description="Polar residues" evidence="6">
    <location>
        <begin position="244"/>
        <end position="291"/>
    </location>
</feature>
<feature type="compositionally biased region" description="Polar residues" evidence="6">
    <location>
        <begin position="784"/>
        <end position="806"/>
    </location>
</feature>
<dbReference type="FunFam" id="3.30.70.330:FF:000011">
    <property type="entry name" value="trinucleotide repeat-containing gene 6A protein-like"/>
    <property type="match status" value="1"/>
</dbReference>
<name>A0A6P6BMT7_PTEVA</name>
<feature type="region of interest" description="Disordered" evidence="6">
    <location>
        <begin position="752"/>
        <end position="844"/>
    </location>
</feature>
<comment type="similarity">
    <text evidence="1">Belongs to the GW182 family.</text>
</comment>
<reference evidence="10" key="1">
    <citation type="submission" date="2025-08" db="UniProtKB">
        <authorList>
            <consortium name="RefSeq"/>
        </authorList>
    </citation>
    <scope>IDENTIFICATION</scope>
    <source>
        <tissue evidence="10">Kidney</tissue>
    </source>
</reference>
<evidence type="ECO:0000256" key="5">
    <source>
        <dbReference type="ARBA" id="ARBA00023158"/>
    </source>
</evidence>
<dbReference type="CTD" id="27327"/>
<dbReference type="InterPro" id="IPR012677">
    <property type="entry name" value="Nucleotide-bd_a/b_plait_sf"/>
</dbReference>
<dbReference type="GO" id="GO:0006417">
    <property type="term" value="P:regulation of translation"/>
    <property type="evidence" value="ECO:0007669"/>
    <property type="project" value="UniProtKB-KW"/>
</dbReference>
<keyword evidence="3" id="KW-0810">Translation regulation</keyword>
<dbReference type="OrthoDB" id="5919166at2759"/>
<feature type="domain" description="Argonaute hook" evidence="7">
    <location>
        <begin position="494"/>
        <end position="620"/>
    </location>
</feature>
<sequence>MEKKRKEEDRRKKGAAPKKATEQKLKDVNHNNSGSHYENSQWGPASSPSDSSTNCKNAVVNDAPGEAAWPSVPGADPEPASECVGADSASGSESERHPATMASGRAGERDGLRDSPGLGPQNKFVVAGGGSTAPWGFSHGAVISTCQVPTDAPASRSESGSKAVTAWGAGSPSSNGGPGPSTLHPASNHGAWPALESNGLAPRGPGAGGAGGGGQCSPAGQAPGSQSVSSKAGASSTPGAWGSLQETCDSEVSGTQKASFSGQPQTIATETAGPNNTTHFATSSLPSSGPAQSGEPPSSAGARRAGTGPHPQTPAPPALHGPSLPQLSNGEPQGGGSHGTTWGAYGASYSGDTRASPNGQANGDTVNATLMPPGTNGPVGANFQGNTSKRGGAWEPGAAHSQSASWASGNGPGSGGGRRGWAAPVQGTGADPAGVEWGQLPGTQHSSDSASSGAQRFTNGWKSAEEEGQGSLLFPHSAGWGEPWAEPPTPATTVDNGTSAWGRPVDSGPSWGDPVAAASSTPAWGSSSAAPQGLGKPGPKSMQDGWCGDDMPLPASRPPGWEEEEDVEIGMWTGNSSQELNSSLNWPPYTKKMSSKGLSGKKRRRERGVMKGGSKQEDAWMTPFVKQFSSVGFSRDSPEENTQSNKTDLSGGMLQDKRVEIDKHGLNIGDYNRAVGKGPGPRPQAPKDAPVERSPYFDKDSAVADEPPSLPFLSGPSVKLPPPSSAVPGQALGPVAGLGTQTLGSVRQVSACALPSGGGSSEGSRARAAAPSPAPPPCIPQRLLAQQQRVQTQRSVPSGSRQQPDQQGRPLSVQQQMMQQSRQLDPSLLVKPPPPCQPPAVKPFLDAAAPHSAPELHKGPSPGSAFSSFPIGLNSNLNVNMDVNSIKEPQSRLRKWTTVDSISANTSLDQNSSKHGIRCILTFCLKNKTCPIPSFWPSSSLNTTLPSTSAWSSIRASNYNVALSSTAQSTSAARNSDPKLTWSPGPVANTSLAHELWKVPLPPKSITAPSRPPPGLTGQKPPLSAWDPAPLRVGGGWGSADARYTPGSSWGESSSGRITNWLVLKNLTPQIDGSTLRTLCMQHGPLVTFHLSLPHGNALVRYGSKEEVVKAQKSLHMCVLGNTTILAEFASEEEISRFFAQSQSLAPAPSWQSLGSGQSRLGPLDCSHPFSSHWNGAGLSGTSCGDLPGASLWGGPHYSASLWGPPSSSDPSPINAFLSVDHLGGGGESM</sequence>
<dbReference type="InterPro" id="IPR035979">
    <property type="entry name" value="RBD_domain_sf"/>
</dbReference>
<dbReference type="GO" id="GO:0060213">
    <property type="term" value="P:positive regulation of nuclear-transcribed mRNA poly(A) tail shortening"/>
    <property type="evidence" value="ECO:0007669"/>
    <property type="project" value="TreeGrafter"/>
</dbReference>
<dbReference type="Gene3D" id="3.30.70.330">
    <property type="match status" value="1"/>
</dbReference>
<evidence type="ECO:0000259" key="8">
    <source>
        <dbReference type="Pfam" id="PF16608"/>
    </source>
</evidence>
<feature type="compositionally biased region" description="Polar residues" evidence="6">
    <location>
        <begin position="350"/>
        <end position="368"/>
    </location>
</feature>
<evidence type="ECO:0000256" key="2">
    <source>
        <dbReference type="ARBA" id="ARBA00022553"/>
    </source>
</evidence>
<dbReference type="PANTHER" id="PTHR13020">
    <property type="entry name" value="TRINUCLEOTIDE REPEAT-CONTAINING GENE 6"/>
    <property type="match status" value="1"/>
</dbReference>
<dbReference type="InterPro" id="IPR052068">
    <property type="entry name" value="GW182_domain"/>
</dbReference>
<evidence type="ECO:0000256" key="4">
    <source>
        <dbReference type="ARBA" id="ARBA00022884"/>
    </source>
</evidence>
<dbReference type="AlphaFoldDB" id="A0A6P6BMT7"/>
<dbReference type="InterPro" id="IPR032226">
    <property type="entry name" value="TNRC6_PABC-bd"/>
</dbReference>
<feature type="compositionally biased region" description="Low complexity" evidence="6">
    <location>
        <begin position="762"/>
        <end position="771"/>
    </location>
</feature>
<dbReference type="Proteomes" id="UP000515202">
    <property type="component" value="Unplaced"/>
</dbReference>
<feature type="region of interest" description="Disordered" evidence="6">
    <location>
        <begin position="148"/>
        <end position="561"/>
    </location>
</feature>
<feature type="compositionally biased region" description="Polar residues" evidence="6">
    <location>
        <begin position="30"/>
        <end position="56"/>
    </location>
</feature>
<feature type="compositionally biased region" description="Polar residues" evidence="6">
    <location>
        <begin position="575"/>
        <end position="585"/>
    </location>
</feature>
<feature type="compositionally biased region" description="Low complexity" evidence="6">
    <location>
        <begin position="814"/>
        <end position="830"/>
    </location>
</feature>
<evidence type="ECO:0000313" key="10">
    <source>
        <dbReference type="RefSeq" id="XP_023376398.1"/>
    </source>
</evidence>
<keyword evidence="5" id="KW-0943">RNA-mediated gene silencing</keyword>
<keyword evidence="4" id="KW-0694">RNA-binding</keyword>
<dbReference type="KEGG" id="pvp:105302465"/>
<feature type="region of interest" description="Disordered" evidence="6">
    <location>
        <begin position="1"/>
        <end position="131"/>
    </location>
</feature>
<dbReference type="InterPro" id="IPR019486">
    <property type="entry name" value="Argonaute_hook_dom"/>
</dbReference>
<accession>A0A6P6BMT7</accession>
<feature type="region of interest" description="Disordered" evidence="6">
    <location>
        <begin position="1004"/>
        <end position="1025"/>
    </location>
</feature>
<evidence type="ECO:0000313" key="9">
    <source>
        <dbReference type="Proteomes" id="UP000515202"/>
    </source>
</evidence>
<feature type="compositionally biased region" description="Basic and acidic residues" evidence="6">
    <location>
        <begin position="1"/>
        <end position="11"/>
    </location>
</feature>
<dbReference type="GO" id="GO:0005829">
    <property type="term" value="C:cytosol"/>
    <property type="evidence" value="ECO:0007669"/>
    <property type="project" value="UniProtKB-ARBA"/>
</dbReference>
<keyword evidence="2" id="KW-0597">Phosphoprotein</keyword>
<keyword evidence="9" id="KW-1185">Reference proteome</keyword>
<dbReference type="PANTHER" id="PTHR13020:SF28">
    <property type="entry name" value="TRINUCLEOTIDE REPEAT-CONTAINING GENE 6A PROTEIN"/>
    <property type="match status" value="1"/>
</dbReference>
<dbReference type="RefSeq" id="XP_023376398.1">
    <property type="nucleotide sequence ID" value="XM_023520630.1"/>
</dbReference>
<dbReference type="GO" id="GO:0035195">
    <property type="term" value="P:miRNA-mediated post-transcriptional gene silencing"/>
    <property type="evidence" value="ECO:0007669"/>
    <property type="project" value="TreeGrafter"/>
</dbReference>
<organism evidence="9 10">
    <name type="scientific">Pteropus vampyrus</name>
    <name type="common">Large flying fox</name>
    <dbReference type="NCBI Taxonomy" id="132908"/>
    <lineage>
        <taxon>Eukaryota</taxon>
        <taxon>Metazoa</taxon>
        <taxon>Chordata</taxon>
        <taxon>Craniata</taxon>
        <taxon>Vertebrata</taxon>
        <taxon>Euteleostomi</taxon>
        <taxon>Mammalia</taxon>
        <taxon>Eutheria</taxon>
        <taxon>Laurasiatheria</taxon>
        <taxon>Chiroptera</taxon>
        <taxon>Yinpterochiroptera</taxon>
        <taxon>Pteropodoidea</taxon>
        <taxon>Pteropodidae</taxon>
        <taxon>Pteropodinae</taxon>
        <taxon>Pteropus</taxon>
    </lineage>
</organism>
<feature type="region of interest" description="Disordered" evidence="6">
    <location>
        <begin position="670"/>
        <end position="738"/>
    </location>
</feature>
<dbReference type="GeneID" id="105302465"/>
<feature type="compositionally biased region" description="Low complexity" evidence="6">
    <location>
        <begin position="216"/>
        <end position="236"/>
    </location>
</feature>
<feature type="compositionally biased region" description="Gly residues" evidence="6">
    <location>
        <begin position="205"/>
        <end position="215"/>
    </location>
</feature>
<evidence type="ECO:0000256" key="1">
    <source>
        <dbReference type="ARBA" id="ARBA00007302"/>
    </source>
</evidence>
<evidence type="ECO:0000256" key="3">
    <source>
        <dbReference type="ARBA" id="ARBA00022845"/>
    </source>
</evidence>
<feature type="compositionally biased region" description="Basic and acidic residues" evidence="6">
    <location>
        <begin position="19"/>
        <end position="29"/>
    </location>
</feature>
<dbReference type="Pfam" id="PF16608">
    <property type="entry name" value="TNRC6-PABC_bdg"/>
    <property type="match status" value="2"/>
</dbReference>
<proteinExistence type="inferred from homology"/>
<feature type="compositionally biased region" description="Polar residues" evidence="6">
    <location>
        <begin position="518"/>
        <end position="530"/>
    </location>
</feature>
<feature type="compositionally biased region" description="Pro residues" evidence="6">
    <location>
        <begin position="831"/>
        <end position="841"/>
    </location>
</feature>
<gene>
    <name evidence="10" type="primary">TNRC6A</name>
</gene>
<feature type="domain" description="TNRC6 PABC binding" evidence="8">
    <location>
        <begin position="864"/>
        <end position="917"/>
    </location>
</feature>
<feature type="compositionally biased region" description="Basic and acidic residues" evidence="6">
    <location>
        <begin position="689"/>
        <end position="702"/>
    </location>
</feature>
<dbReference type="GO" id="GO:0003723">
    <property type="term" value="F:RNA binding"/>
    <property type="evidence" value="ECO:0007669"/>
    <property type="project" value="UniProtKB-KW"/>
</dbReference>
<feature type="compositionally biased region" description="Gly residues" evidence="6">
    <location>
        <begin position="410"/>
        <end position="419"/>
    </location>
</feature>
<feature type="compositionally biased region" description="Polar residues" evidence="6">
    <location>
        <begin position="441"/>
        <end position="461"/>
    </location>
</feature>
<feature type="domain" description="TNRC6 PABC binding" evidence="8">
    <location>
        <begin position="937"/>
        <end position="1057"/>
    </location>
</feature>
<feature type="region of interest" description="Disordered" evidence="6">
    <location>
        <begin position="575"/>
        <end position="654"/>
    </location>
</feature>
<protein>
    <submittedName>
        <fullName evidence="10">Trinucleotide repeat-containing gene 6A protein</fullName>
    </submittedName>
</protein>
<evidence type="ECO:0000256" key="6">
    <source>
        <dbReference type="SAM" id="MobiDB-lite"/>
    </source>
</evidence>
<dbReference type="GO" id="GO:0005654">
    <property type="term" value="C:nucleoplasm"/>
    <property type="evidence" value="ECO:0007669"/>
    <property type="project" value="TreeGrafter"/>
</dbReference>
<dbReference type="Pfam" id="PF10427">
    <property type="entry name" value="Ago_hook"/>
    <property type="match status" value="1"/>
</dbReference>
<dbReference type="GO" id="GO:0000932">
    <property type="term" value="C:P-body"/>
    <property type="evidence" value="ECO:0007669"/>
    <property type="project" value="TreeGrafter"/>
</dbReference>
<dbReference type="SUPFAM" id="SSF54928">
    <property type="entry name" value="RNA-binding domain, RBD"/>
    <property type="match status" value="1"/>
</dbReference>